<evidence type="ECO:0000259" key="7">
    <source>
        <dbReference type="Pfam" id="PF04983"/>
    </source>
</evidence>
<name>A0A191T564_9VIRI</name>
<dbReference type="PANTHER" id="PTHR48443">
    <property type="entry name" value="DNA-DIRECTED RNA POLYMERASE SUBUNIT BETA"/>
    <property type="match status" value="1"/>
</dbReference>
<accession>A0A191T564</accession>
<keyword evidence="1 6" id="KW-0240">DNA-directed RNA polymerase</keyword>
<dbReference type="RefSeq" id="YP_009258535.1">
    <property type="nucleotide sequence ID" value="NC_030356.1"/>
</dbReference>
<dbReference type="GeneID" id="27984872"/>
<evidence type="ECO:0000259" key="8">
    <source>
        <dbReference type="Pfam" id="PF04998"/>
    </source>
</evidence>
<dbReference type="Gene3D" id="1.10.1790.20">
    <property type="match status" value="1"/>
</dbReference>
<dbReference type="InterPro" id="IPR007081">
    <property type="entry name" value="RNA_pol_Rpb1_5"/>
</dbReference>
<dbReference type="GO" id="GO:0008270">
    <property type="term" value="F:zinc ion binding"/>
    <property type="evidence" value="ECO:0007669"/>
    <property type="project" value="UniProtKB-UniRule"/>
</dbReference>
<feature type="domain" description="RNA polymerase Rpb1" evidence="9">
    <location>
        <begin position="96"/>
        <end position="174"/>
    </location>
</feature>
<feature type="binding site" evidence="6">
    <location>
        <position position="307"/>
    </location>
    <ligand>
        <name>Zn(2+)</name>
        <dbReference type="ChEBI" id="CHEBI:29105"/>
    </ligand>
</feature>
<protein>
    <recommendedName>
        <fullName evidence="6">DNA-directed RNA polymerase subunit beta''</fullName>
        <ecNumber evidence="6">2.7.7.6</ecNumber>
    </recommendedName>
    <alternativeName>
        <fullName evidence="6">PEP</fullName>
    </alternativeName>
    <alternativeName>
        <fullName evidence="6">Plastid-encoded RNA polymerase subunit beta''</fullName>
        <shortName evidence="6">RNA polymerase subunit beta''</shortName>
    </alternativeName>
</protein>
<dbReference type="Pfam" id="PF04983">
    <property type="entry name" value="RNA_pol_Rpb1_3"/>
    <property type="match status" value="1"/>
</dbReference>
<evidence type="ECO:0000256" key="5">
    <source>
        <dbReference type="ARBA" id="ARBA00048552"/>
    </source>
</evidence>
<dbReference type="Gene3D" id="1.10.132.30">
    <property type="match status" value="1"/>
</dbReference>
<feature type="domain" description="RNA polymerase Rpb1" evidence="8">
    <location>
        <begin position="176"/>
        <end position="925"/>
    </location>
</feature>
<evidence type="ECO:0000256" key="6">
    <source>
        <dbReference type="HAMAP-Rule" id="MF_01324"/>
    </source>
</evidence>
<dbReference type="Pfam" id="PF04998">
    <property type="entry name" value="RNA_pol_Rpb1_5"/>
    <property type="match status" value="1"/>
</dbReference>
<dbReference type="AlphaFoldDB" id="A0A191T564"/>
<keyword evidence="10" id="KW-0150">Chloroplast</keyword>
<dbReference type="EC" id="2.7.7.6" evidence="6"/>
<feature type="binding site" evidence="6">
    <location>
        <position position="304"/>
    </location>
    <ligand>
        <name>Zn(2+)</name>
        <dbReference type="ChEBI" id="CHEBI:29105"/>
    </ligand>
</feature>
<sequence>MGQLAIKCKNMIFHNQVMDKGSMRQLIGRLVAYLGDECTARILDQLKSLGFRYATQAGISLGIDDLLTTPSKTWIIQDSEHQICTSEEQYLRGCIHSIERLRHVVETWHTTSEYLKREMHPHFRSTDPLNPVHMMCFSGARASTSQVHQLVGMRGLMANPQGNIIDLPIQSNFREGLSLTEYIISCYGARKGVVDTAVRTADAGYLTRRLVEVAQHVVVSHRDCSTIQGISLRPIRISSGSTLHLQDRLIGRVLARHVYHFSGRCIAVRNQDVGPDLAICLTSIKNDNIMVRSPLTCQNMPKVCQLCYGWDLSYGGLVELGAAMGIVAGQSIGEPGTQLTLRTFHTGGVFTGDIAEHVRAPFNGVIHFEMHSLQPTRNRHGRPAWTCYQTLPVTIQHKSGKKHCLDVPQHSLLVVRNKQYVQSKQVIAEVRTTKTALKQTVQKDIYSPIQGEVYYQYTSLRMFCTKQRFFVKNYKPLSSLLNFTYSYNHSSAIANKTSYVWILSGELSEIFRQDLGICFYKTQDYIQTSVCIGKESPLINNNENFFKNVFSRHRIMLNNLRLSHIIGIHNGAIYTIRKQQKCVLMLRSVDHFKISICNINNKINELQINKKLTISSVNQVNSHKNSKISSSIDLQDYHKNIIENQRTLIQCFSLGRLVKCDSKIQFFGFPIYRHLFYLNFLHQSFKKGTDNKYKFIYNGVFVDEAMVTHTLKVDTIYSSLLIWLYQFEKSNFLLSKRYHLNLGQFVWRGAATVFFGVLPESGQVLAIWQYHLVIRLAKPYLVPVGTTVNAYHKQLIHQGDTLMNFIYERLKSSDIVQGLPKAEQLLEARLGSRVVSHLDVRFNTLINRVKYNLDKYVKCLMDIDFMLSQVSTNRSRAAFINSQIETVDQVQTVYLSQGVRISDKHVEIIVRQMTSKVIIVENADPTSTSVKGIVRVAYPHEATGVFFPGELIDLSRAESINRVLSKPIACKPILLGMTKASLNTNSFLSEASFERTIAVLSRSALQGRTDWLKGLKENVLVSNIIPAGTGCEQVNSQTLLYNKQKISIFEFSYQLSNTKIRRNIPSLKNKVINRKLFHDNLRQSTINRSTNIFSQYKINIEKSPSYIRGSNIYDILDKMP</sequence>
<reference evidence="10" key="1">
    <citation type="journal article" date="2016" name="Front. Plant Sci.">
        <title>Comparative Chloroplast Genome Analyses of Streptophyte Green Algae Uncover Major Structural Alterations in the Klebsormidiophyceae, Coleochaetophyceae and Zygnematophyceae.</title>
        <authorList>
            <person name="Lemieux C."/>
            <person name="Otis C."/>
            <person name="Turmel M."/>
        </authorList>
    </citation>
    <scope>NUCLEOTIDE SEQUENCE</scope>
</reference>
<proteinExistence type="inferred from homology"/>
<dbReference type="NCBIfam" id="TIGR02388">
    <property type="entry name" value="rpoC2_cyan"/>
    <property type="match status" value="1"/>
</dbReference>
<comment type="subcellular location">
    <subcellularLocation>
        <location evidence="6">Plastid</location>
        <location evidence="6">Chloroplast</location>
    </subcellularLocation>
</comment>
<evidence type="ECO:0000313" key="10">
    <source>
        <dbReference type="EMBL" id="ANI25529.1"/>
    </source>
</evidence>
<dbReference type="InterPro" id="IPR007066">
    <property type="entry name" value="RNA_pol_Rpb1_3"/>
</dbReference>
<evidence type="ECO:0000259" key="9">
    <source>
        <dbReference type="Pfam" id="PF05000"/>
    </source>
</evidence>
<dbReference type="PANTHER" id="PTHR48443:SF1">
    <property type="entry name" value="DNA-DIRECTED RNA POLYMERASE SUBUNIT BETA"/>
    <property type="match status" value="1"/>
</dbReference>
<dbReference type="EMBL" id="KU646491">
    <property type="protein sequence ID" value="ANI25529.1"/>
    <property type="molecule type" value="Genomic_DNA"/>
</dbReference>
<dbReference type="GO" id="GO:0003677">
    <property type="term" value="F:DNA binding"/>
    <property type="evidence" value="ECO:0007669"/>
    <property type="project" value="UniProtKB-UniRule"/>
</dbReference>
<evidence type="ECO:0000256" key="2">
    <source>
        <dbReference type="ARBA" id="ARBA00022679"/>
    </source>
</evidence>
<dbReference type="Gene3D" id="1.10.150.390">
    <property type="match status" value="1"/>
</dbReference>
<dbReference type="CDD" id="cd02655">
    <property type="entry name" value="RNAP_beta'_C"/>
    <property type="match status" value="1"/>
</dbReference>
<dbReference type="Pfam" id="PF05000">
    <property type="entry name" value="RNA_pol_Rpb1_4"/>
    <property type="match status" value="1"/>
</dbReference>
<comment type="subunit">
    <text evidence="6">In plastids the minimal PEP RNA polymerase catalytic core is composed of four subunits: alpha, beta, beta', and beta''. When a (nuclear-encoded) sigma factor is associated with the core the holoenzyme is formed, which can initiate transcription.</text>
</comment>
<keyword evidence="3 6" id="KW-0548">Nucleotidyltransferase</keyword>
<dbReference type="GO" id="GO:0009507">
    <property type="term" value="C:chloroplast"/>
    <property type="evidence" value="ECO:0007669"/>
    <property type="project" value="UniProtKB-SubCell"/>
</dbReference>
<evidence type="ECO:0000256" key="4">
    <source>
        <dbReference type="ARBA" id="ARBA00023163"/>
    </source>
</evidence>
<keyword evidence="2 6" id="KW-0808">Transferase</keyword>
<comment type="function">
    <text evidence="6">DNA-dependent RNA polymerase catalyzes the transcription of DNA into RNA using the four ribonucleoside triphosphates as substrates.</text>
</comment>
<dbReference type="GO" id="GO:0006351">
    <property type="term" value="P:DNA-templated transcription"/>
    <property type="evidence" value="ECO:0007669"/>
    <property type="project" value="UniProtKB-UniRule"/>
</dbReference>
<dbReference type="SUPFAM" id="SSF64484">
    <property type="entry name" value="beta and beta-prime subunits of DNA dependent RNA-polymerase"/>
    <property type="match status" value="1"/>
</dbReference>
<evidence type="ECO:0000256" key="3">
    <source>
        <dbReference type="ARBA" id="ARBA00022695"/>
    </source>
</evidence>
<geneLocation type="chloroplast" evidence="10"/>
<dbReference type="InterPro" id="IPR038120">
    <property type="entry name" value="Rpb1_funnel_sf"/>
</dbReference>
<dbReference type="InterPro" id="IPR012756">
    <property type="entry name" value="DNA-dir_RpoC2_beta_pp"/>
</dbReference>
<feature type="domain" description="RNA polymerase Rpb1" evidence="7">
    <location>
        <begin position="13"/>
        <end position="66"/>
    </location>
</feature>
<dbReference type="GO" id="GO:0003899">
    <property type="term" value="F:DNA-directed RNA polymerase activity"/>
    <property type="evidence" value="ECO:0007669"/>
    <property type="project" value="UniProtKB-UniRule"/>
</dbReference>
<keyword evidence="10" id="KW-0934">Plastid</keyword>
<dbReference type="InterPro" id="IPR007083">
    <property type="entry name" value="RNA_pol_Rpb1_4"/>
</dbReference>
<dbReference type="GO" id="GO:0000428">
    <property type="term" value="C:DNA-directed RNA polymerase complex"/>
    <property type="evidence" value="ECO:0007669"/>
    <property type="project" value="UniProtKB-KW"/>
</dbReference>
<evidence type="ECO:0000256" key="1">
    <source>
        <dbReference type="ARBA" id="ARBA00022478"/>
    </source>
</evidence>
<keyword evidence="6" id="KW-0479">Metal-binding</keyword>
<keyword evidence="4 6" id="KW-0804">Transcription</keyword>
<comment type="similarity">
    <text evidence="6">Belongs to the RNA polymerase beta' chain family. RpoC2 subfamily.</text>
</comment>
<dbReference type="HAMAP" id="MF_01324">
    <property type="entry name" value="RNApol_bact_RpoC2"/>
    <property type="match status" value="1"/>
</dbReference>
<dbReference type="InterPro" id="IPR042102">
    <property type="entry name" value="RNA_pol_Rpb1_3_sf"/>
</dbReference>
<feature type="binding site" evidence="6">
    <location>
        <position position="297"/>
    </location>
    <ligand>
        <name>Zn(2+)</name>
        <dbReference type="ChEBI" id="CHEBI:29105"/>
    </ligand>
</feature>
<comment type="cofactor">
    <cofactor evidence="6">
        <name>Zn(2+)</name>
        <dbReference type="ChEBI" id="CHEBI:29105"/>
    </cofactor>
    <text evidence="6">Binds 1 Zn(2+) ion per subunit.</text>
</comment>
<keyword evidence="6" id="KW-0862">Zinc</keyword>
<feature type="binding site" evidence="6">
    <location>
        <position position="224"/>
    </location>
    <ligand>
        <name>Zn(2+)</name>
        <dbReference type="ChEBI" id="CHEBI:29105"/>
    </ligand>
</feature>
<gene>
    <name evidence="6 10" type="primary">rpoC2</name>
</gene>
<dbReference type="Gene3D" id="1.10.274.100">
    <property type="entry name" value="RNA polymerase Rpb1, domain 3"/>
    <property type="match status" value="1"/>
</dbReference>
<organism evidence="10">
    <name type="scientific">Netrium digitus</name>
    <dbReference type="NCBI Taxonomy" id="43946"/>
    <lineage>
        <taxon>Eukaryota</taxon>
        <taxon>Viridiplantae</taxon>
        <taxon>Streptophyta</taxon>
        <taxon>Zygnematophyceae</taxon>
        <taxon>Zygnematophycidae</taxon>
        <taxon>Zygnematales</taxon>
        <taxon>Zygnemataceae</taxon>
        <taxon>Netrium</taxon>
    </lineage>
</organism>
<comment type="catalytic activity">
    <reaction evidence="5 6">
        <text>RNA(n) + a ribonucleoside 5'-triphosphate = RNA(n+1) + diphosphate</text>
        <dbReference type="Rhea" id="RHEA:21248"/>
        <dbReference type="Rhea" id="RHEA-COMP:14527"/>
        <dbReference type="Rhea" id="RHEA-COMP:17342"/>
        <dbReference type="ChEBI" id="CHEBI:33019"/>
        <dbReference type="ChEBI" id="CHEBI:61557"/>
        <dbReference type="ChEBI" id="CHEBI:140395"/>
        <dbReference type="EC" id="2.7.7.6"/>
    </reaction>
</comment>